<evidence type="ECO:0000313" key="1">
    <source>
        <dbReference type="EMBL" id="SMC96260.1"/>
    </source>
</evidence>
<sequence length="98" mass="10517">MQQEIFVDGISAIHVTGQLVRIDLMTVQPHLKSDNGQPVVDISNRIIMPLEGLIQSLAVQENIVKQLIEAGVLKQNPPAGANIASLAEKKADSQPGQV</sequence>
<reference evidence="1 2" key="1">
    <citation type="submission" date="2017-04" db="EMBL/GenBank/DDBJ databases">
        <authorList>
            <person name="Afonso C.L."/>
            <person name="Miller P.J."/>
            <person name="Scott M.A."/>
            <person name="Spackman E."/>
            <person name="Goraichik I."/>
            <person name="Dimitrov K.M."/>
            <person name="Suarez D.L."/>
            <person name="Swayne D.E."/>
        </authorList>
    </citation>
    <scope>NUCLEOTIDE SEQUENCE [LARGE SCALE GENOMIC DNA]</scope>
    <source>
        <strain evidence="1 2">DSM 5090</strain>
    </source>
</reference>
<dbReference type="OrthoDB" id="5458608at2"/>
<organism evidence="1 2">
    <name type="scientific">Sporomusa malonica</name>
    <dbReference type="NCBI Taxonomy" id="112901"/>
    <lineage>
        <taxon>Bacteria</taxon>
        <taxon>Bacillati</taxon>
        <taxon>Bacillota</taxon>
        <taxon>Negativicutes</taxon>
        <taxon>Selenomonadales</taxon>
        <taxon>Sporomusaceae</taxon>
        <taxon>Sporomusa</taxon>
    </lineage>
</organism>
<dbReference type="STRING" id="112901.SAMN04488500_11599"/>
<name>A0A1W2DFG0_9FIRM</name>
<protein>
    <submittedName>
        <fullName evidence="1">Uncharacterized protein</fullName>
    </submittedName>
</protein>
<dbReference type="Proteomes" id="UP000192738">
    <property type="component" value="Unassembled WGS sequence"/>
</dbReference>
<dbReference type="EMBL" id="FWXI01000015">
    <property type="protein sequence ID" value="SMC96260.1"/>
    <property type="molecule type" value="Genomic_DNA"/>
</dbReference>
<keyword evidence="2" id="KW-1185">Reference proteome</keyword>
<gene>
    <name evidence="1" type="ORF">SAMN04488500_11599</name>
</gene>
<proteinExistence type="predicted"/>
<dbReference type="RefSeq" id="WP_084577046.1">
    <property type="nucleotide sequence ID" value="NZ_CP155572.1"/>
</dbReference>
<evidence type="ECO:0000313" key="2">
    <source>
        <dbReference type="Proteomes" id="UP000192738"/>
    </source>
</evidence>
<accession>A0A1W2DFG0</accession>
<dbReference type="AlphaFoldDB" id="A0A1W2DFG0"/>